<dbReference type="EMBL" id="FNNF01000009">
    <property type="protein sequence ID" value="SDW30723.1"/>
    <property type="molecule type" value="Genomic_DNA"/>
</dbReference>
<name>A0A1H2SG96_9FIRM</name>
<dbReference type="Proteomes" id="UP000182429">
    <property type="component" value="Unassembled WGS sequence"/>
</dbReference>
<protein>
    <submittedName>
        <fullName evidence="2">Uncharacterized protein</fullName>
    </submittedName>
</protein>
<feature type="transmembrane region" description="Helical" evidence="1">
    <location>
        <begin position="199"/>
        <end position="222"/>
    </location>
</feature>
<keyword evidence="1" id="KW-1133">Transmembrane helix</keyword>
<dbReference type="RefSeq" id="WP_074686063.1">
    <property type="nucleotide sequence ID" value="NZ_FNNF01000009.1"/>
</dbReference>
<feature type="transmembrane region" description="Helical" evidence="1">
    <location>
        <begin position="151"/>
        <end position="173"/>
    </location>
</feature>
<gene>
    <name evidence="2" type="ORF">SAMN04487759_10954</name>
</gene>
<feature type="transmembrane region" description="Helical" evidence="1">
    <location>
        <begin position="5"/>
        <end position="25"/>
    </location>
</feature>
<keyword evidence="1" id="KW-0472">Membrane</keyword>
<feature type="transmembrane region" description="Helical" evidence="1">
    <location>
        <begin position="49"/>
        <end position="67"/>
    </location>
</feature>
<sequence>MRKRFILYTVLMMFHVFVIIEGHTIDEAIVSCLYKGTELYWYIPDVLKYLLPYMLIMIFTILDIQTIHDNRLFIRMRMKNEISYRLYCIRRIMFLIISEVFIMMGLIIVIGMIKGMTFSLQSIPLATVNVICVELIFMMIYEIIRRFADGSFALCTNIMTMTLLCAWGFFLMYEKDYGLLSINPMSAHMVLRLSQKPFFNIHFTLFFILVLVFYLTLIGMPVGKDYD</sequence>
<evidence type="ECO:0000313" key="2">
    <source>
        <dbReference type="EMBL" id="SDW30723.1"/>
    </source>
</evidence>
<keyword evidence="1" id="KW-0812">Transmembrane</keyword>
<dbReference type="STRING" id="1630.SAMN05216514_11155"/>
<evidence type="ECO:0000313" key="3">
    <source>
        <dbReference type="Proteomes" id="UP000182429"/>
    </source>
</evidence>
<feature type="transmembrane region" description="Helical" evidence="1">
    <location>
        <begin position="88"/>
        <end position="113"/>
    </location>
</feature>
<reference evidence="2 3" key="1">
    <citation type="submission" date="2016-10" db="EMBL/GenBank/DDBJ databases">
        <authorList>
            <person name="de Groot N.N."/>
        </authorList>
    </citation>
    <scope>NUCLEOTIDE SEQUENCE [LARGE SCALE GENOMIC DNA]</scope>
    <source>
        <strain evidence="2 3">S3b</strain>
    </source>
</reference>
<evidence type="ECO:0000256" key="1">
    <source>
        <dbReference type="SAM" id="Phobius"/>
    </source>
</evidence>
<dbReference type="AlphaFoldDB" id="A0A1H2SG96"/>
<organism evidence="2 3">
    <name type="scientific">Kandleria vitulina</name>
    <dbReference type="NCBI Taxonomy" id="1630"/>
    <lineage>
        <taxon>Bacteria</taxon>
        <taxon>Bacillati</taxon>
        <taxon>Bacillota</taxon>
        <taxon>Erysipelotrichia</taxon>
        <taxon>Erysipelotrichales</taxon>
        <taxon>Coprobacillaceae</taxon>
        <taxon>Kandleria</taxon>
    </lineage>
</organism>
<accession>A0A1H2SG96</accession>
<feature type="transmembrane region" description="Helical" evidence="1">
    <location>
        <begin position="125"/>
        <end position="144"/>
    </location>
</feature>
<proteinExistence type="predicted"/>